<keyword evidence="4" id="KW-0862">Zinc</keyword>
<dbReference type="GO" id="GO:0046872">
    <property type="term" value="F:metal ion binding"/>
    <property type="evidence" value="ECO:0007669"/>
    <property type="project" value="UniProtKB-KW"/>
</dbReference>
<evidence type="ECO:0000256" key="2">
    <source>
        <dbReference type="ARBA" id="ARBA00022723"/>
    </source>
</evidence>
<evidence type="ECO:0000256" key="5">
    <source>
        <dbReference type="ARBA" id="ARBA00023049"/>
    </source>
</evidence>
<accession>A0A371JLL1</accession>
<dbReference type="RefSeq" id="WP_116185690.1">
    <property type="nucleotide sequence ID" value="NZ_QTJX01000006.1"/>
</dbReference>
<evidence type="ECO:0000313" key="7">
    <source>
        <dbReference type="EMBL" id="RDY57846.1"/>
    </source>
</evidence>
<dbReference type="AlphaFoldDB" id="A0A371JLL1"/>
<dbReference type="Gene3D" id="3.40.140.10">
    <property type="entry name" value="Cytidine Deaminase, domain 2"/>
    <property type="match status" value="1"/>
</dbReference>
<reference evidence="7 8" key="1">
    <citation type="submission" date="2018-08" db="EMBL/GenBank/DDBJ databases">
        <title>Muricauda nanhaiensis sp. nov., isolated from seawater of the South China Sea.</title>
        <authorList>
            <person name="Dang Y."/>
        </authorList>
    </citation>
    <scope>NUCLEOTIDE SEQUENCE [LARGE SCALE GENOMIC DNA]</scope>
    <source>
        <strain evidence="7 8">SM1704</strain>
    </source>
</reference>
<evidence type="ECO:0000259" key="6">
    <source>
        <dbReference type="PROSITE" id="PS50249"/>
    </source>
</evidence>
<sequence>MKTKVNEIQISYKEKIKISDAPKICSSKDAAKLLFEFWDKGTIELQESFKILLLNNSNKVKGIYEISKGGISATYVDVRILFATVLKSLSVGIIMSHNHPSGQLKPSKADLELTSKVKAASNFFDIKVLDHLIISSNGEYLSFADEGLL</sequence>
<dbReference type="GO" id="GO:0006508">
    <property type="term" value="P:proteolysis"/>
    <property type="evidence" value="ECO:0007669"/>
    <property type="project" value="UniProtKB-KW"/>
</dbReference>
<dbReference type="InterPro" id="IPR037518">
    <property type="entry name" value="MPN"/>
</dbReference>
<name>A0A371JLL1_9FLAO</name>
<protein>
    <submittedName>
        <fullName evidence="7">DNA repair protein</fullName>
    </submittedName>
</protein>
<comment type="caution">
    <text evidence="7">The sequence shown here is derived from an EMBL/GenBank/DDBJ whole genome shotgun (WGS) entry which is preliminary data.</text>
</comment>
<evidence type="ECO:0000256" key="1">
    <source>
        <dbReference type="ARBA" id="ARBA00022670"/>
    </source>
</evidence>
<dbReference type="PANTHER" id="PTHR30471">
    <property type="entry name" value="DNA REPAIR PROTEIN RADC"/>
    <property type="match status" value="1"/>
</dbReference>
<dbReference type="InterPro" id="IPR025657">
    <property type="entry name" value="RadC_JAB"/>
</dbReference>
<evidence type="ECO:0000256" key="3">
    <source>
        <dbReference type="ARBA" id="ARBA00022801"/>
    </source>
</evidence>
<dbReference type="CDD" id="cd08071">
    <property type="entry name" value="MPN_DUF2466"/>
    <property type="match status" value="1"/>
</dbReference>
<proteinExistence type="predicted"/>
<dbReference type="Proteomes" id="UP000261828">
    <property type="component" value="Unassembled WGS sequence"/>
</dbReference>
<dbReference type="PANTHER" id="PTHR30471:SF3">
    <property type="entry name" value="UPF0758 PROTEIN YEES-RELATED"/>
    <property type="match status" value="1"/>
</dbReference>
<dbReference type="Pfam" id="PF04002">
    <property type="entry name" value="RadC"/>
    <property type="match status" value="1"/>
</dbReference>
<gene>
    <name evidence="7" type="ORF">DX873_16970</name>
</gene>
<dbReference type="InterPro" id="IPR001405">
    <property type="entry name" value="UPF0758"/>
</dbReference>
<dbReference type="PROSITE" id="PS50249">
    <property type="entry name" value="MPN"/>
    <property type="match status" value="1"/>
</dbReference>
<keyword evidence="3" id="KW-0378">Hydrolase</keyword>
<organism evidence="7 8">
    <name type="scientific">Flagellimonas nanhaiensis</name>
    <dbReference type="NCBI Taxonomy" id="2292706"/>
    <lineage>
        <taxon>Bacteria</taxon>
        <taxon>Pseudomonadati</taxon>
        <taxon>Bacteroidota</taxon>
        <taxon>Flavobacteriia</taxon>
        <taxon>Flavobacteriales</taxon>
        <taxon>Flavobacteriaceae</taxon>
        <taxon>Flagellimonas</taxon>
    </lineage>
</organism>
<dbReference type="GO" id="GO:0008237">
    <property type="term" value="F:metallopeptidase activity"/>
    <property type="evidence" value="ECO:0007669"/>
    <property type="project" value="UniProtKB-KW"/>
</dbReference>
<keyword evidence="1" id="KW-0645">Protease</keyword>
<dbReference type="EMBL" id="QTJX01000006">
    <property type="protein sequence ID" value="RDY57846.1"/>
    <property type="molecule type" value="Genomic_DNA"/>
</dbReference>
<feature type="domain" description="MPN" evidence="6">
    <location>
        <begin position="23"/>
        <end position="149"/>
    </location>
</feature>
<evidence type="ECO:0000256" key="4">
    <source>
        <dbReference type="ARBA" id="ARBA00022833"/>
    </source>
</evidence>
<dbReference type="OrthoDB" id="9804482at2"/>
<keyword evidence="2" id="KW-0479">Metal-binding</keyword>
<dbReference type="InterPro" id="IPR020891">
    <property type="entry name" value="UPF0758_CS"/>
</dbReference>
<evidence type="ECO:0000313" key="8">
    <source>
        <dbReference type="Proteomes" id="UP000261828"/>
    </source>
</evidence>
<dbReference type="PROSITE" id="PS01302">
    <property type="entry name" value="UPF0758"/>
    <property type="match status" value="1"/>
</dbReference>
<keyword evidence="8" id="KW-1185">Reference proteome</keyword>
<keyword evidence="5" id="KW-0482">Metalloprotease</keyword>